<keyword evidence="9" id="KW-1185">Reference proteome</keyword>
<dbReference type="InterPro" id="IPR018117">
    <property type="entry name" value="C5_DNA_meth_AS"/>
</dbReference>
<dbReference type="InterPro" id="IPR050390">
    <property type="entry name" value="C5-Methyltransferase"/>
</dbReference>
<dbReference type="InterPro" id="IPR029063">
    <property type="entry name" value="SAM-dependent_MTases_sf"/>
</dbReference>
<dbReference type="GO" id="GO:0003677">
    <property type="term" value="F:DNA binding"/>
    <property type="evidence" value="ECO:0007669"/>
    <property type="project" value="TreeGrafter"/>
</dbReference>
<dbReference type="STRING" id="573058.SAMN00017477_0122"/>
<dbReference type="GO" id="GO:0044027">
    <property type="term" value="P:negative regulation of gene expression via chromosomal CpG island methylation"/>
    <property type="evidence" value="ECO:0007669"/>
    <property type="project" value="TreeGrafter"/>
</dbReference>
<evidence type="ECO:0000256" key="2">
    <source>
        <dbReference type="ARBA" id="ARBA00022679"/>
    </source>
</evidence>
<feature type="active site" evidence="5">
    <location>
        <position position="82"/>
    </location>
</feature>
<dbReference type="InterPro" id="IPR031303">
    <property type="entry name" value="C5_meth_CS"/>
</dbReference>
<dbReference type="GO" id="GO:0009307">
    <property type="term" value="P:DNA restriction-modification system"/>
    <property type="evidence" value="ECO:0007669"/>
    <property type="project" value="UniProtKB-KW"/>
</dbReference>
<dbReference type="PANTHER" id="PTHR10629:SF52">
    <property type="entry name" value="DNA (CYTOSINE-5)-METHYLTRANSFERASE 1"/>
    <property type="match status" value="1"/>
</dbReference>
<accession>A0A1W1UEX6</accession>
<dbReference type="NCBIfam" id="TIGR00675">
    <property type="entry name" value="dcm"/>
    <property type="match status" value="1"/>
</dbReference>
<evidence type="ECO:0000256" key="3">
    <source>
        <dbReference type="ARBA" id="ARBA00022691"/>
    </source>
</evidence>
<evidence type="ECO:0000256" key="1">
    <source>
        <dbReference type="ARBA" id="ARBA00022603"/>
    </source>
</evidence>
<dbReference type="AlphaFoldDB" id="A0A1W1UEX6"/>
<evidence type="ECO:0000256" key="4">
    <source>
        <dbReference type="ARBA" id="ARBA00022747"/>
    </source>
</evidence>
<dbReference type="InterPro" id="IPR001525">
    <property type="entry name" value="C5_MeTfrase"/>
</dbReference>
<dbReference type="EC" id="2.1.1.37" evidence="7"/>
<dbReference type="SUPFAM" id="SSF53335">
    <property type="entry name" value="S-adenosyl-L-methionine-dependent methyltransferases"/>
    <property type="match status" value="1"/>
</dbReference>
<evidence type="ECO:0000256" key="5">
    <source>
        <dbReference type="PROSITE-ProRule" id="PRU01016"/>
    </source>
</evidence>
<dbReference type="PRINTS" id="PR00105">
    <property type="entry name" value="C5METTRFRASE"/>
</dbReference>
<keyword evidence="4" id="KW-0680">Restriction system</keyword>
<gene>
    <name evidence="8" type="ORF">SAMN00017477_0122</name>
</gene>
<dbReference type="PANTHER" id="PTHR10629">
    <property type="entry name" value="CYTOSINE-SPECIFIC METHYLTRANSFERASE"/>
    <property type="match status" value="1"/>
</dbReference>
<evidence type="ECO:0000256" key="6">
    <source>
        <dbReference type="RuleBase" id="RU000416"/>
    </source>
</evidence>
<name>A0A1W1UEX6_PEPAS</name>
<evidence type="ECO:0000256" key="7">
    <source>
        <dbReference type="RuleBase" id="RU000417"/>
    </source>
</evidence>
<evidence type="ECO:0000313" key="8">
    <source>
        <dbReference type="EMBL" id="SMB79599.1"/>
    </source>
</evidence>
<sequence length="361" mass="40889">MKFRILDLFCGAGGMSYGMHKNSNFTTKIALDVNDKLAQTFIKNMPEAKVIIGDIRDKKIQDNIVDLSIKNKVNMIIGGPPCQGFSLKGKKLGLKDPRNFLFIEYLHIVERINPEVFVIENVKNLLATSNGWFKEQIIKEIKNLGYKVSYGIVKASDYGVPQNRERAIFICSKSSKIELPEPSVIKPVTVREAIGDLSFLNSNEGDFEQDYKINPNSEYQQNMRHGSKKLYNHKASNHSDVAIKKLSMIPPEKGKEYLPDHLLGNQKFNSTWGRLKWDEPSPTIDTRFDAASNGTNNHPYLNRSITPREAARIQSFDDNFIFYGNKVDIRTQIGNAVPPLLAKAIADQIYNAFTNKESEEI</sequence>
<dbReference type="Gene3D" id="3.90.120.10">
    <property type="entry name" value="DNA Methylase, subunit A, domain 2"/>
    <property type="match status" value="1"/>
</dbReference>
<dbReference type="PROSITE" id="PS00094">
    <property type="entry name" value="C5_MTASE_1"/>
    <property type="match status" value="1"/>
</dbReference>
<dbReference type="RefSeq" id="WP_200805932.1">
    <property type="nucleotide sequence ID" value="NZ_FWWR01000009.1"/>
</dbReference>
<dbReference type="EMBL" id="FWWR01000009">
    <property type="protein sequence ID" value="SMB79599.1"/>
    <property type="molecule type" value="Genomic_DNA"/>
</dbReference>
<reference evidence="9" key="1">
    <citation type="submission" date="2017-04" db="EMBL/GenBank/DDBJ databases">
        <authorList>
            <person name="Varghese N."/>
            <person name="Submissions S."/>
        </authorList>
    </citation>
    <scope>NUCLEOTIDE SEQUENCE [LARGE SCALE GENOMIC DNA]</scope>
    <source>
        <strain evidence="9">DSM 20463</strain>
    </source>
</reference>
<dbReference type="PROSITE" id="PS00095">
    <property type="entry name" value="C5_MTASE_2"/>
    <property type="match status" value="1"/>
</dbReference>
<dbReference type="Pfam" id="PF00145">
    <property type="entry name" value="DNA_methylase"/>
    <property type="match status" value="1"/>
</dbReference>
<comment type="similarity">
    <text evidence="5 6">Belongs to the class I-like SAM-binding methyltransferase superfamily. C5-methyltransferase family.</text>
</comment>
<evidence type="ECO:0000313" key="9">
    <source>
        <dbReference type="Proteomes" id="UP000192368"/>
    </source>
</evidence>
<proteinExistence type="inferred from homology"/>
<organism evidence="8 9">
    <name type="scientific">Peptoniphilus asaccharolyticus DSM 20463</name>
    <dbReference type="NCBI Taxonomy" id="573058"/>
    <lineage>
        <taxon>Bacteria</taxon>
        <taxon>Bacillati</taxon>
        <taxon>Bacillota</taxon>
        <taxon>Tissierellia</taxon>
        <taxon>Tissierellales</taxon>
        <taxon>Peptoniphilaceae</taxon>
        <taxon>Peptoniphilus</taxon>
    </lineage>
</organism>
<dbReference type="Gene3D" id="3.40.50.150">
    <property type="entry name" value="Vaccinia Virus protein VP39"/>
    <property type="match status" value="1"/>
</dbReference>
<keyword evidence="1 5" id="KW-0489">Methyltransferase</keyword>
<keyword evidence="3 5" id="KW-0949">S-adenosyl-L-methionine</keyword>
<dbReference type="PROSITE" id="PS51679">
    <property type="entry name" value="SAM_MT_C5"/>
    <property type="match status" value="1"/>
</dbReference>
<comment type="catalytic activity">
    <reaction evidence="7">
        <text>a 2'-deoxycytidine in DNA + S-adenosyl-L-methionine = a 5-methyl-2'-deoxycytidine in DNA + S-adenosyl-L-homocysteine + H(+)</text>
        <dbReference type="Rhea" id="RHEA:13681"/>
        <dbReference type="Rhea" id="RHEA-COMP:11369"/>
        <dbReference type="Rhea" id="RHEA-COMP:11370"/>
        <dbReference type="ChEBI" id="CHEBI:15378"/>
        <dbReference type="ChEBI" id="CHEBI:57856"/>
        <dbReference type="ChEBI" id="CHEBI:59789"/>
        <dbReference type="ChEBI" id="CHEBI:85452"/>
        <dbReference type="ChEBI" id="CHEBI:85454"/>
        <dbReference type="EC" id="2.1.1.37"/>
    </reaction>
</comment>
<protein>
    <recommendedName>
        <fullName evidence="7">Cytosine-specific methyltransferase</fullName>
        <ecNumber evidence="7">2.1.1.37</ecNumber>
    </recommendedName>
</protein>
<dbReference type="Proteomes" id="UP000192368">
    <property type="component" value="Unassembled WGS sequence"/>
</dbReference>
<keyword evidence="2 5" id="KW-0808">Transferase</keyword>
<dbReference type="GO" id="GO:0003886">
    <property type="term" value="F:DNA (cytosine-5-)-methyltransferase activity"/>
    <property type="evidence" value="ECO:0007669"/>
    <property type="project" value="UniProtKB-EC"/>
</dbReference>
<dbReference type="GO" id="GO:0032259">
    <property type="term" value="P:methylation"/>
    <property type="evidence" value="ECO:0007669"/>
    <property type="project" value="UniProtKB-KW"/>
</dbReference>